<proteinExistence type="predicted"/>
<accession>A0AAE0CWW3</accession>
<organism evidence="1 2">
    <name type="scientific">Colletotrichum kahawae</name>
    <name type="common">Coffee berry disease fungus</name>
    <dbReference type="NCBI Taxonomy" id="34407"/>
    <lineage>
        <taxon>Eukaryota</taxon>
        <taxon>Fungi</taxon>
        <taxon>Dikarya</taxon>
        <taxon>Ascomycota</taxon>
        <taxon>Pezizomycotina</taxon>
        <taxon>Sordariomycetes</taxon>
        <taxon>Hypocreomycetidae</taxon>
        <taxon>Glomerellales</taxon>
        <taxon>Glomerellaceae</taxon>
        <taxon>Colletotrichum</taxon>
        <taxon>Colletotrichum gloeosporioides species complex</taxon>
    </lineage>
</organism>
<sequence>MTCTVIFIHGEIIKGHRITESIRNNFGSVSQHFAPREAGLEISLV</sequence>
<evidence type="ECO:0000313" key="2">
    <source>
        <dbReference type="Proteomes" id="UP001281614"/>
    </source>
</evidence>
<keyword evidence="2" id="KW-1185">Reference proteome</keyword>
<evidence type="ECO:0000313" key="1">
    <source>
        <dbReference type="EMBL" id="KAK2728822.1"/>
    </source>
</evidence>
<dbReference type="AlphaFoldDB" id="A0AAE0CWW3"/>
<protein>
    <submittedName>
        <fullName evidence="1">Uncharacterized protein</fullName>
    </submittedName>
</protein>
<comment type="caution">
    <text evidence="1">The sequence shown here is derived from an EMBL/GenBank/DDBJ whole genome shotgun (WGS) entry which is preliminary data.</text>
</comment>
<dbReference type="Proteomes" id="UP001281614">
    <property type="component" value="Unassembled WGS sequence"/>
</dbReference>
<reference evidence="1" key="1">
    <citation type="submission" date="2023-02" db="EMBL/GenBank/DDBJ databases">
        <title>Colletotrichum kahawae CIFC_Que2 genome sequencing and assembly.</title>
        <authorList>
            <person name="Baroncelli R."/>
        </authorList>
    </citation>
    <scope>NUCLEOTIDE SEQUENCE</scope>
    <source>
        <strain evidence="1">CIFC_Que2</strain>
    </source>
</reference>
<dbReference type="EMBL" id="VYYT01000876">
    <property type="protein sequence ID" value="KAK2728822.1"/>
    <property type="molecule type" value="Genomic_DNA"/>
</dbReference>
<name>A0AAE0CWW3_COLKA</name>
<gene>
    <name evidence="1" type="ORF">CKAH01_02872</name>
</gene>